<evidence type="ECO:0000259" key="5">
    <source>
        <dbReference type="SMART" id="SM00984"/>
    </source>
</evidence>
<dbReference type="GO" id="GO:0000271">
    <property type="term" value="P:polysaccharide biosynthetic process"/>
    <property type="evidence" value="ECO:0007669"/>
    <property type="project" value="InterPro"/>
</dbReference>
<comment type="caution">
    <text evidence="6">The sequence shown here is derived from an EMBL/GenBank/DDBJ whole genome shotgun (WGS) entry which is preliminary data.</text>
</comment>
<evidence type="ECO:0000256" key="4">
    <source>
        <dbReference type="PIRNR" id="PIRNR000124"/>
    </source>
</evidence>
<proteinExistence type="inferred from homology"/>
<dbReference type="EMBL" id="NIOJ01000021">
    <property type="protein sequence ID" value="PNT99064.1"/>
    <property type="molecule type" value="Genomic_DNA"/>
</dbReference>
<dbReference type="InterPro" id="IPR014026">
    <property type="entry name" value="UDP-Glc/GDP-Man_DH_dimer"/>
</dbReference>
<accession>A0A2K2FJV1</accession>
<dbReference type="InterPro" id="IPR014027">
    <property type="entry name" value="UDP-Glc/GDP-Man_DH_C"/>
</dbReference>
<dbReference type="SUPFAM" id="SSF51735">
    <property type="entry name" value="NAD(P)-binding Rossmann-fold domains"/>
    <property type="match status" value="1"/>
</dbReference>
<dbReference type="GO" id="GO:0016628">
    <property type="term" value="F:oxidoreductase activity, acting on the CH-CH group of donors, NAD or NADP as acceptor"/>
    <property type="evidence" value="ECO:0007669"/>
    <property type="project" value="InterPro"/>
</dbReference>
<dbReference type="AlphaFoldDB" id="A0A2K2FJV1"/>
<dbReference type="RefSeq" id="WP_103081488.1">
    <property type="nucleotide sequence ID" value="NZ_CP021850.1"/>
</dbReference>
<dbReference type="SMART" id="SM00984">
    <property type="entry name" value="UDPG_MGDP_dh_C"/>
    <property type="match status" value="1"/>
</dbReference>
<dbReference type="SUPFAM" id="SSF48179">
    <property type="entry name" value="6-phosphogluconate dehydrogenase C-terminal domain-like"/>
    <property type="match status" value="1"/>
</dbReference>
<feature type="domain" description="UDP-glucose/GDP-mannose dehydrogenase C-terminal" evidence="5">
    <location>
        <begin position="313"/>
        <end position="408"/>
    </location>
</feature>
<dbReference type="Pfam" id="PF03721">
    <property type="entry name" value="UDPG_MGDP_dh_N"/>
    <property type="match status" value="1"/>
</dbReference>
<dbReference type="Pfam" id="PF03720">
    <property type="entry name" value="UDPG_MGDP_dh_C"/>
    <property type="match status" value="1"/>
</dbReference>
<evidence type="ECO:0000313" key="7">
    <source>
        <dbReference type="Proteomes" id="UP000236151"/>
    </source>
</evidence>
<keyword evidence="2" id="KW-0560">Oxidoreductase</keyword>
<dbReference type="InterPro" id="IPR036291">
    <property type="entry name" value="NAD(P)-bd_dom_sf"/>
</dbReference>
<sequence>MITIEKKKICIVGLGYIGLPTAAMFATHGHQIVGVDVNENVVEALNQGKIIIEEPYLDLMVQAAVTSGNLRAQSIPEEADFFIISVPTPINSDKTADLSYVRSAAESIVPFLREGNAVVLESTSPPGTVTDVLVPILEKSGLKIGEQLLVAHSPERVLPGRILIELVDNPRIIGGINAKSAEVVRDLYRTFVKGDIYLTDTTTAEMCKLMENTYRDVNIALANELAKLCEKFGINAWDVIKFSNKHPRVNLHQPGPGVGGHCLAVDPWFIVERQPELANIIKLSRITNDSMPHHVYERAKSILSGVKGVKKVTIFGITYKPNIDDMRESPIIELIDLFEKDGEYKVTAYDPHVSNFKLLEKDIKKAVEGSHLLILGVNHDEFAKLDLKAICKQMAAPNLFDTRNFFDRESVCEAGFNFYLLGDGSRGK</sequence>
<dbReference type="InterPro" id="IPR017476">
    <property type="entry name" value="UDP-Glc/GDP-Man"/>
</dbReference>
<organism evidence="6 7">
    <name type="scientific">Clostridium thermosuccinogenes</name>
    <dbReference type="NCBI Taxonomy" id="84032"/>
    <lineage>
        <taxon>Bacteria</taxon>
        <taxon>Bacillati</taxon>
        <taxon>Bacillota</taxon>
        <taxon>Clostridia</taxon>
        <taxon>Eubacteriales</taxon>
        <taxon>Clostridiaceae</taxon>
        <taxon>Clostridium</taxon>
    </lineage>
</organism>
<dbReference type="PIRSF" id="PIRSF000124">
    <property type="entry name" value="UDPglc_GDPman_dh"/>
    <property type="match status" value="1"/>
</dbReference>
<comment type="similarity">
    <text evidence="1 4">Belongs to the UDP-glucose/GDP-mannose dehydrogenase family.</text>
</comment>
<dbReference type="PANTHER" id="PTHR43491:SF2">
    <property type="entry name" value="UDP-N-ACETYL-D-MANNOSAMINE DEHYDROGENASE"/>
    <property type="match status" value="1"/>
</dbReference>
<evidence type="ECO:0000313" key="6">
    <source>
        <dbReference type="EMBL" id="PNT99064.1"/>
    </source>
</evidence>
<dbReference type="InterPro" id="IPR001732">
    <property type="entry name" value="UDP-Glc/GDP-Man_DH_N"/>
</dbReference>
<evidence type="ECO:0000256" key="3">
    <source>
        <dbReference type="ARBA" id="ARBA00023027"/>
    </source>
</evidence>
<evidence type="ECO:0000256" key="2">
    <source>
        <dbReference type="ARBA" id="ARBA00023002"/>
    </source>
</evidence>
<name>A0A2K2FJV1_9CLOT</name>
<dbReference type="InterPro" id="IPR036220">
    <property type="entry name" value="UDP-Glc/GDP-Man_DH_C_sf"/>
</dbReference>
<dbReference type="Proteomes" id="UP000236151">
    <property type="component" value="Unassembled WGS sequence"/>
</dbReference>
<dbReference type="InterPro" id="IPR008927">
    <property type="entry name" value="6-PGluconate_DH-like_C_sf"/>
</dbReference>
<evidence type="ECO:0000256" key="1">
    <source>
        <dbReference type="ARBA" id="ARBA00006601"/>
    </source>
</evidence>
<dbReference type="PANTHER" id="PTHR43491">
    <property type="entry name" value="UDP-N-ACETYL-D-MANNOSAMINE DEHYDROGENASE"/>
    <property type="match status" value="1"/>
</dbReference>
<dbReference type="PIRSF" id="PIRSF500136">
    <property type="entry name" value="UDP_ManNAc_DH"/>
    <property type="match status" value="1"/>
</dbReference>
<protein>
    <submittedName>
        <fullName evidence="6">UDP-N-acetyl-D-mannosamine dehydrogenase</fullName>
    </submittedName>
</protein>
<dbReference type="KEGG" id="cthd:CDO33_18245"/>
<gene>
    <name evidence="6" type="ORF">CDQ84_09420</name>
</gene>
<dbReference type="Gene3D" id="3.40.50.720">
    <property type="entry name" value="NAD(P)-binding Rossmann-like Domain"/>
    <property type="match status" value="2"/>
</dbReference>
<dbReference type="NCBIfam" id="TIGR03026">
    <property type="entry name" value="NDP-sugDHase"/>
    <property type="match status" value="1"/>
</dbReference>
<reference evidence="6 7" key="1">
    <citation type="submission" date="2017-06" db="EMBL/GenBank/DDBJ databases">
        <title>Investigating the central metabolism of Clostridium thermosuccinogenes.</title>
        <authorList>
            <person name="Koendjbiharie J.G."/>
            <person name="van Kranenburg R."/>
        </authorList>
    </citation>
    <scope>NUCLEOTIDE SEQUENCE [LARGE SCALE GENOMIC DNA]</scope>
    <source>
        <strain evidence="6 7">DSM 5806</strain>
    </source>
</reference>
<dbReference type="OrthoDB" id="9803238at2"/>
<keyword evidence="7" id="KW-1185">Reference proteome</keyword>
<dbReference type="Pfam" id="PF00984">
    <property type="entry name" value="UDPG_MGDP_dh"/>
    <property type="match status" value="1"/>
</dbReference>
<dbReference type="GO" id="GO:0016616">
    <property type="term" value="F:oxidoreductase activity, acting on the CH-OH group of donors, NAD or NADP as acceptor"/>
    <property type="evidence" value="ECO:0007669"/>
    <property type="project" value="InterPro"/>
</dbReference>
<dbReference type="GO" id="GO:0051287">
    <property type="term" value="F:NAD binding"/>
    <property type="evidence" value="ECO:0007669"/>
    <property type="project" value="InterPro"/>
</dbReference>
<dbReference type="InterPro" id="IPR028359">
    <property type="entry name" value="UDP_ManNAc/GlcNAc_DH"/>
</dbReference>
<keyword evidence="3" id="KW-0520">NAD</keyword>
<dbReference type="SUPFAM" id="SSF52413">
    <property type="entry name" value="UDP-glucose/GDP-mannose dehydrogenase C-terminal domain"/>
    <property type="match status" value="1"/>
</dbReference>